<dbReference type="Proteomes" id="UP000030758">
    <property type="component" value="Unassembled WGS sequence"/>
</dbReference>
<sequence length="64" mass="7210">MDIFAVDHLSHGHFCPGLFVYLYLGPCCRGPFCRGPFGRRPYGRGRLVLDYLSVNPDRQLPAKG</sequence>
<accession>A0A085NTW5</accession>
<gene>
    <name evidence="1" type="ORF">M514_14815</name>
</gene>
<organism evidence="1">
    <name type="scientific">Trichuris suis</name>
    <name type="common">pig whipworm</name>
    <dbReference type="NCBI Taxonomy" id="68888"/>
    <lineage>
        <taxon>Eukaryota</taxon>
        <taxon>Metazoa</taxon>
        <taxon>Ecdysozoa</taxon>
        <taxon>Nematoda</taxon>
        <taxon>Enoplea</taxon>
        <taxon>Dorylaimia</taxon>
        <taxon>Trichinellida</taxon>
        <taxon>Trichuridae</taxon>
        <taxon>Trichuris</taxon>
    </lineage>
</organism>
<evidence type="ECO:0000313" key="1">
    <source>
        <dbReference type="EMBL" id="KFD72911.1"/>
    </source>
</evidence>
<protein>
    <submittedName>
        <fullName evidence="1">Uncharacterized protein</fullName>
    </submittedName>
</protein>
<dbReference type="AlphaFoldDB" id="A0A085NTW5"/>
<dbReference type="EMBL" id="KL367475">
    <property type="protein sequence ID" value="KFD72911.1"/>
    <property type="molecule type" value="Genomic_DNA"/>
</dbReference>
<proteinExistence type="predicted"/>
<name>A0A085NTW5_9BILA</name>
<reference evidence="1" key="1">
    <citation type="journal article" date="2014" name="Nat. Genet.">
        <title>Genome and transcriptome of the porcine whipworm Trichuris suis.</title>
        <authorList>
            <person name="Jex A.R."/>
            <person name="Nejsum P."/>
            <person name="Schwarz E.M."/>
            <person name="Hu L."/>
            <person name="Young N.D."/>
            <person name="Hall R.S."/>
            <person name="Korhonen P.K."/>
            <person name="Liao S."/>
            <person name="Thamsborg S."/>
            <person name="Xia J."/>
            <person name="Xu P."/>
            <person name="Wang S."/>
            <person name="Scheerlinck J.P."/>
            <person name="Hofmann A."/>
            <person name="Sternberg P.W."/>
            <person name="Wang J."/>
            <person name="Gasser R.B."/>
        </authorList>
    </citation>
    <scope>NUCLEOTIDE SEQUENCE [LARGE SCALE GENOMIC DNA]</scope>
    <source>
        <strain evidence="1">DCEP-RM93F</strain>
    </source>
</reference>